<dbReference type="InterPro" id="IPR055557">
    <property type="entry name" value="DUF7133"/>
</dbReference>
<dbReference type="SMART" id="SM00567">
    <property type="entry name" value="EZ_HEAT"/>
    <property type="match status" value="2"/>
</dbReference>
<dbReference type="InterPro" id="IPR013427">
    <property type="entry name" value="Haem-bd_dom_put"/>
</dbReference>
<dbReference type="RefSeq" id="WP_243834490.1">
    <property type="nucleotide sequence ID" value="NZ_SNZW01000015.1"/>
</dbReference>
<proteinExistence type="predicted"/>
<dbReference type="PANTHER" id="PTHR33546:SF1">
    <property type="entry name" value="LARGE, MULTIFUNCTIONAL SECRETED PROTEIN"/>
    <property type="match status" value="1"/>
</dbReference>
<keyword evidence="7" id="KW-1185">Reference proteome</keyword>
<dbReference type="InterPro" id="IPR011041">
    <property type="entry name" value="Quinoprot_gluc/sorb_DH_b-prop"/>
</dbReference>
<dbReference type="GO" id="GO:0046872">
    <property type="term" value="F:metal ion binding"/>
    <property type="evidence" value="ECO:0007669"/>
    <property type="project" value="UniProtKB-KW"/>
</dbReference>
<evidence type="ECO:0000259" key="5">
    <source>
        <dbReference type="PROSITE" id="PS51007"/>
    </source>
</evidence>
<dbReference type="Gene3D" id="1.10.760.10">
    <property type="entry name" value="Cytochrome c-like domain"/>
    <property type="match status" value="1"/>
</dbReference>
<feature type="domain" description="Cytochrome c" evidence="5">
    <location>
        <begin position="1023"/>
        <end position="1159"/>
    </location>
</feature>
<evidence type="ECO:0000313" key="6">
    <source>
        <dbReference type="EMBL" id="TDS14437.1"/>
    </source>
</evidence>
<dbReference type="InterPro" id="IPR009056">
    <property type="entry name" value="Cyt_c-like_dom"/>
</dbReference>
<protein>
    <submittedName>
        <fullName evidence="6">Putative membrane-bound dehydrogenase-like protein</fullName>
    </submittedName>
</protein>
<dbReference type="Gene3D" id="2.120.10.30">
    <property type="entry name" value="TolB, C-terminal domain"/>
    <property type="match status" value="1"/>
</dbReference>
<organism evidence="6 7">
    <name type="scientific">Maribacter caenipelagi</name>
    <dbReference type="NCBI Taxonomy" id="1447781"/>
    <lineage>
        <taxon>Bacteria</taxon>
        <taxon>Pseudomonadati</taxon>
        <taxon>Bacteroidota</taxon>
        <taxon>Flavobacteriia</taxon>
        <taxon>Flavobacteriales</taxon>
        <taxon>Flavobacteriaceae</taxon>
        <taxon>Maribacter</taxon>
    </lineage>
</organism>
<dbReference type="InterPro" id="IPR011989">
    <property type="entry name" value="ARM-like"/>
</dbReference>
<dbReference type="InterPro" id="IPR036909">
    <property type="entry name" value="Cyt_c-like_dom_sf"/>
</dbReference>
<dbReference type="SUPFAM" id="SSF46626">
    <property type="entry name" value="Cytochrome c"/>
    <property type="match status" value="1"/>
</dbReference>
<dbReference type="InterPro" id="IPR016024">
    <property type="entry name" value="ARM-type_fold"/>
</dbReference>
<dbReference type="Proteomes" id="UP000295274">
    <property type="component" value="Unassembled WGS sequence"/>
</dbReference>
<evidence type="ECO:0000256" key="4">
    <source>
        <dbReference type="PROSITE-ProRule" id="PRU00433"/>
    </source>
</evidence>
<dbReference type="Pfam" id="PF23500">
    <property type="entry name" value="DUF7133"/>
    <property type="match status" value="1"/>
</dbReference>
<dbReference type="InterPro" id="IPR004155">
    <property type="entry name" value="PBS_lyase_HEAT"/>
</dbReference>
<dbReference type="SUPFAM" id="SSF48371">
    <property type="entry name" value="ARM repeat"/>
    <property type="match status" value="1"/>
</dbReference>
<keyword evidence="3 4" id="KW-0408">Iron</keyword>
<dbReference type="InterPro" id="IPR011042">
    <property type="entry name" value="6-blade_b-propeller_TolB-like"/>
</dbReference>
<evidence type="ECO:0000313" key="7">
    <source>
        <dbReference type="Proteomes" id="UP000295274"/>
    </source>
</evidence>
<name>A0A4R7D231_9FLAO</name>
<dbReference type="NCBIfam" id="TIGR02603">
    <property type="entry name" value="CxxCH_TIGR02603"/>
    <property type="match status" value="1"/>
</dbReference>
<evidence type="ECO:0000256" key="3">
    <source>
        <dbReference type="ARBA" id="ARBA00023004"/>
    </source>
</evidence>
<evidence type="ECO:0000256" key="2">
    <source>
        <dbReference type="ARBA" id="ARBA00022723"/>
    </source>
</evidence>
<evidence type="ECO:0000256" key="1">
    <source>
        <dbReference type="ARBA" id="ARBA00022617"/>
    </source>
</evidence>
<dbReference type="AlphaFoldDB" id="A0A4R7D231"/>
<dbReference type="PANTHER" id="PTHR33546">
    <property type="entry name" value="LARGE, MULTIFUNCTIONAL SECRETED PROTEIN-RELATED"/>
    <property type="match status" value="1"/>
</dbReference>
<keyword evidence="2 4" id="KW-0479">Metal-binding</keyword>
<reference evidence="6 7" key="1">
    <citation type="submission" date="2019-03" db="EMBL/GenBank/DDBJ databases">
        <title>Genomic Encyclopedia of Type Strains, Phase III (KMG-III): the genomes of soil and plant-associated and newly described type strains.</title>
        <authorList>
            <person name="Whitman W."/>
        </authorList>
    </citation>
    <scope>NUCLEOTIDE SEQUENCE [LARGE SCALE GENOMIC DNA]</scope>
    <source>
        <strain evidence="6 7">CECT 8455</strain>
    </source>
</reference>
<dbReference type="EMBL" id="SNZW01000015">
    <property type="protein sequence ID" value="TDS14437.1"/>
    <property type="molecule type" value="Genomic_DNA"/>
</dbReference>
<gene>
    <name evidence="6" type="ORF">DFQ03_2524</name>
</gene>
<dbReference type="GO" id="GO:0020037">
    <property type="term" value="F:heme binding"/>
    <property type="evidence" value="ECO:0007669"/>
    <property type="project" value="InterPro"/>
</dbReference>
<keyword evidence="1 4" id="KW-0349">Heme</keyword>
<dbReference type="GO" id="GO:0009055">
    <property type="term" value="F:electron transfer activity"/>
    <property type="evidence" value="ECO:0007669"/>
    <property type="project" value="InterPro"/>
</dbReference>
<sequence length="1172" mass="131056">MVNSLARIHIFYQLSTLFATFKFQFNQTTMTFFKKFIFGIASLLFFCASCVNKKPVEIPLTIQQDSTELIEMAKLARETITAEVADGLVLSLWASDSLAPDPIAMDIDDDGNVYITRSNRNKNSEFDIRGHRDWMTASIALESVEDRRAFLHKTFAPELSKENEWFPDLNNDSIHDWRDLAVEKDEIWMLQDTDNDGIADISTQIMNDFNDEINDQAGALLVRDEDVFVGIGPGMYRLTDTNGDKILDEKTSIADGFAVHIGFSGHGMSGAIEGPDGKIYWGIGDIGANITTVDGENHKYPNEGIIVRSNPDGSDFEVFAHGLRNTHEFVFDAYGNIITSDNDGDHKGESERLVHIVEGSDSGWRANWQYGKYTDPKNNGYNVWMDEKLFTPRWEGQAAYIMPPIQNFHNGPTGMQYNPGTALGKKWMDKFFLVEFVGDPSRSHIWSFDLKPKGASFELNSDESILSGVLPTGIEFGPDGALYLADWVNGWGSKNYGRVWKLDVTEESNDLAQERLITQQLMTHNYEDAKTDSLVRLLSYGDMRIRQKAQFELAKRTFWGYRALEKAITEEENQFARIHAIWGIGQIAANDTDDAKPLLNLLSDSDPEIIAQSVKVLGDLRYEKAADSLVSLTTHENDRVKFFAAQALGRLKYEAAIPTLLTMIEANSDQDLYIRHAAVLALARIGNAEPLLALANSENRSLRIAAVMVLRKLQDPNISIFLSDKDEYIVTETARAINDDLSIEAALPALASMLTNEKFKSEPLLRRAINAALRVGGDEQLDMLINFAKRRNVSSDLRGEALAALGTWNNPSLLDRVDGRYRGEIVRENSRLEEKIKNDIPSFLKERQPEILIGISKTLSAIGINSYNDDLFYIFKSNKSPEVRSAVLTTLGQLKFDKMEAAMSMGMKDNNSEVRTAAVGLLAQLNIAKEKLPSIVEPIFKRGSISEQQRMLDVLGDLPDEHSNALLTNLIDKASNDQLKQGIILDLMESVKATENSKLIARLDKLKKAGYSADSFQETLYGGNWWAGRSVFNNNPTAQCVRCHSVNGSGGEVGPKLDNIGNVLNRQQLLEALIEPSIRLAPGYGTVTITLKDGQKVQGVLIEENDNEILLRTSEAEPLKIPLMRIARRENSMSAMPAMGRMISRRELRDLIEYLGSLKNKVRIIEGEDKEV</sequence>
<dbReference type="SUPFAM" id="SSF50952">
    <property type="entry name" value="Soluble quinoprotein glucose dehydrogenase"/>
    <property type="match status" value="1"/>
</dbReference>
<dbReference type="Gene3D" id="1.25.10.10">
    <property type="entry name" value="Leucine-rich Repeat Variant"/>
    <property type="match status" value="2"/>
</dbReference>
<dbReference type="Pfam" id="PF13646">
    <property type="entry name" value="HEAT_2"/>
    <property type="match status" value="1"/>
</dbReference>
<comment type="caution">
    <text evidence="6">The sequence shown here is derived from an EMBL/GenBank/DDBJ whole genome shotgun (WGS) entry which is preliminary data.</text>
</comment>
<dbReference type="PROSITE" id="PS51007">
    <property type="entry name" value="CYTC"/>
    <property type="match status" value="1"/>
</dbReference>
<accession>A0A4R7D231</accession>